<gene>
    <name evidence="1" type="ORF">GJJ30_27260</name>
</gene>
<evidence type="ECO:0000313" key="1">
    <source>
        <dbReference type="EMBL" id="MRS65027.1"/>
    </source>
</evidence>
<protein>
    <submittedName>
        <fullName evidence="1">Uncharacterized protein</fullName>
    </submittedName>
</protein>
<comment type="caution">
    <text evidence="1">The sequence shown here is derived from an EMBL/GenBank/DDBJ whole genome shotgun (WGS) entry which is preliminary data.</text>
</comment>
<dbReference type="EMBL" id="WJXZ01000014">
    <property type="protein sequence ID" value="MRS65027.1"/>
    <property type="molecule type" value="Genomic_DNA"/>
</dbReference>
<sequence length="54" mass="6222">MNQLVTYFGSDHPVLKIVVGNNPQFVFFKTIQQNPGFGLNRVIENNQRNINSSW</sequence>
<dbReference type="AlphaFoldDB" id="A0A7K0ET89"/>
<organism evidence="1 2">
    <name type="scientific">Larkinella terrae</name>
    <dbReference type="NCBI Taxonomy" id="2025311"/>
    <lineage>
        <taxon>Bacteria</taxon>
        <taxon>Pseudomonadati</taxon>
        <taxon>Bacteroidota</taxon>
        <taxon>Cytophagia</taxon>
        <taxon>Cytophagales</taxon>
        <taxon>Spirosomataceae</taxon>
        <taxon>Larkinella</taxon>
    </lineage>
</organism>
<keyword evidence="2" id="KW-1185">Reference proteome</keyword>
<reference evidence="1 2" key="1">
    <citation type="journal article" date="2018" name="Antonie Van Leeuwenhoek">
        <title>Larkinella terrae sp. nov., isolated from soil on Jeju Island, South Korea.</title>
        <authorList>
            <person name="Ten L.N."/>
            <person name="Jeon J."/>
            <person name="Park S.J."/>
            <person name="Park S."/>
            <person name="Lee S.Y."/>
            <person name="Kim M.K."/>
            <person name="Jung H.Y."/>
        </authorList>
    </citation>
    <scope>NUCLEOTIDE SEQUENCE [LARGE SCALE GENOMIC DNA]</scope>
    <source>
        <strain evidence="1 2">KCTC 52001</strain>
    </source>
</reference>
<dbReference type="Proteomes" id="UP000441754">
    <property type="component" value="Unassembled WGS sequence"/>
</dbReference>
<name>A0A7K0ET89_9BACT</name>
<dbReference type="RefSeq" id="WP_154178313.1">
    <property type="nucleotide sequence ID" value="NZ_WJXZ01000014.1"/>
</dbReference>
<accession>A0A7K0ET89</accession>
<evidence type="ECO:0000313" key="2">
    <source>
        <dbReference type="Proteomes" id="UP000441754"/>
    </source>
</evidence>
<proteinExistence type="predicted"/>